<name>A0AAW0R2F4_9PEZI</name>
<dbReference type="Proteomes" id="UP001392437">
    <property type="component" value="Unassembled WGS sequence"/>
</dbReference>
<comment type="cofactor">
    <cofactor evidence="1">
        <name>FAD</name>
        <dbReference type="ChEBI" id="CHEBI:57692"/>
    </cofactor>
</comment>
<organism evidence="8 9">
    <name type="scientific">Apiospora kogelbergensis</name>
    <dbReference type="NCBI Taxonomy" id="1337665"/>
    <lineage>
        <taxon>Eukaryota</taxon>
        <taxon>Fungi</taxon>
        <taxon>Dikarya</taxon>
        <taxon>Ascomycota</taxon>
        <taxon>Pezizomycotina</taxon>
        <taxon>Sordariomycetes</taxon>
        <taxon>Xylariomycetidae</taxon>
        <taxon>Amphisphaeriales</taxon>
        <taxon>Apiosporaceae</taxon>
        <taxon>Apiospora</taxon>
    </lineage>
</organism>
<evidence type="ECO:0000313" key="8">
    <source>
        <dbReference type="EMBL" id="KAK8121398.1"/>
    </source>
</evidence>
<evidence type="ECO:0000313" key="9">
    <source>
        <dbReference type="Proteomes" id="UP001392437"/>
    </source>
</evidence>
<dbReference type="EMBL" id="JAQQWP010000004">
    <property type="protein sequence ID" value="KAK8121398.1"/>
    <property type="molecule type" value="Genomic_DNA"/>
</dbReference>
<dbReference type="Pfam" id="PF01494">
    <property type="entry name" value="FAD_binding_3"/>
    <property type="match status" value="1"/>
</dbReference>
<feature type="domain" description="FAD-binding" evidence="7">
    <location>
        <begin position="10"/>
        <end position="363"/>
    </location>
</feature>
<accession>A0AAW0R2F4</accession>
<dbReference type="PANTHER" id="PTHR47178">
    <property type="entry name" value="MONOOXYGENASE, FAD-BINDING"/>
    <property type="match status" value="1"/>
</dbReference>
<dbReference type="InterPro" id="IPR002938">
    <property type="entry name" value="FAD-bd"/>
</dbReference>
<evidence type="ECO:0000256" key="5">
    <source>
        <dbReference type="ARBA" id="ARBA00023002"/>
    </source>
</evidence>
<proteinExistence type="predicted"/>
<dbReference type="PANTHER" id="PTHR47178:SF6">
    <property type="entry name" value="FAD-BINDING DOMAIN-CONTAINING PROTEIN"/>
    <property type="match status" value="1"/>
</dbReference>
<sequence length="420" mass="46529">MNTSNTAYPHVLILGAGLGGLSLAQALRKRGITFEIFERDRHDLERLQGWTVSVHRAPERSMVEDMRESVAEDMPPFTMVSHLDSVDVPCEFAYYNPDSTAKMGYRDDGSQTYMWANRSTLRQWLSTHVGIQYDKHAVRIEERADGVTVHFKDGSSATGDILVGAEGAHSMTRKHILEGNDPVQAEKMFLVSGDVRLDKREAEAQMTLSHSSYLVDFAGADDGKPYHLFVGLDKLATPEPGNKIPGADYYFHLTGQDDGADRDDFWTYAASREQLLAFARKQARDLPPRFRCVIDRASAGRMKSPPVRLNTLIMDSLPVGRCTLLGDAAHVMTPFRGEGGCHAMKDGLNLARAIGKIDKGDEQSLRRELGEYQEEMIKRGCGAAAASSKEYTTAIDHEKPESRAVRGVAMVALPQEQVVL</sequence>
<evidence type="ECO:0000256" key="6">
    <source>
        <dbReference type="ARBA" id="ARBA00023033"/>
    </source>
</evidence>
<dbReference type="PRINTS" id="PR00420">
    <property type="entry name" value="RNGMNOXGNASE"/>
</dbReference>
<dbReference type="GO" id="GO:0071949">
    <property type="term" value="F:FAD binding"/>
    <property type="evidence" value="ECO:0007669"/>
    <property type="project" value="InterPro"/>
</dbReference>
<keyword evidence="5" id="KW-0560">Oxidoreductase</keyword>
<keyword evidence="6 8" id="KW-0503">Monooxygenase</keyword>
<gene>
    <name evidence="8" type="ORF">PG999_005518</name>
</gene>
<reference evidence="8 9" key="1">
    <citation type="submission" date="2023-01" db="EMBL/GenBank/DDBJ databases">
        <title>Analysis of 21 Apiospora genomes using comparative genomics revels a genus with tremendous synthesis potential of carbohydrate active enzymes and secondary metabolites.</title>
        <authorList>
            <person name="Sorensen T."/>
        </authorList>
    </citation>
    <scope>NUCLEOTIDE SEQUENCE [LARGE SCALE GENOMIC DNA]</scope>
    <source>
        <strain evidence="8 9">CBS 117206</strain>
    </source>
</reference>
<comment type="pathway">
    <text evidence="2">Secondary metabolite biosynthesis.</text>
</comment>
<comment type="caution">
    <text evidence="8">The sequence shown here is derived from an EMBL/GenBank/DDBJ whole genome shotgun (WGS) entry which is preliminary data.</text>
</comment>
<evidence type="ECO:0000259" key="7">
    <source>
        <dbReference type="Pfam" id="PF01494"/>
    </source>
</evidence>
<dbReference type="InterPro" id="IPR036188">
    <property type="entry name" value="FAD/NAD-bd_sf"/>
</dbReference>
<protein>
    <submittedName>
        <fullName evidence="8">Monooxygenase</fullName>
    </submittedName>
</protein>
<evidence type="ECO:0000256" key="4">
    <source>
        <dbReference type="ARBA" id="ARBA00022827"/>
    </source>
</evidence>
<evidence type="ECO:0000256" key="3">
    <source>
        <dbReference type="ARBA" id="ARBA00022630"/>
    </source>
</evidence>
<keyword evidence="4" id="KW-0274">FAD</keyword>
<evidence type="ECO:0000256" key="1">
    <source>
        <dbReference type="ARBA" id="ARBA00001974"/>
    </source>
</evidence>
<dbReference type="AlphaFoldDB" id="A0AAW0R2F4"/>
<dbReference type="GO" id="GO:0004497">
    <property type="term" value="F:monooxygenase activity"/>
    <property type="evidence" value="ECO:0007669"/>
    <property type="project" value="UniProtKB-KW"/>
</dbReference>
<dbReference type="Gene3D" id="3.50.50.60">
    <property type="entry name" value="FAD/NAD(P)-binding domain"/>
    <property type="match status" value="1"/>
</dbReference>
<dbReference type="SUPFAM" id="SSF51905">
    <property type="entry name" value="FAD/NAD(P)-binding domain"/>
    <property type="match status" value="1"/>
</dbReference>
<keyword evidence="9" id="KW-1185">Reference proteome</keyword>
<keyword evidence="3" id="KW-0285">Flavoprotein</keyword>
<evidence type="ECO:0000256" key="2">
    <source>
        <dbReference type="ARBA" id="ARBA00005179"/>
    </source>
</evidence>